<dbReference type="SUPFAM" id="SSF52075">
    <property type="entry name" value="Outer arm dynein light chain 1"/>
    <property type="match status" value="1"/>
</dbReference>
<sequence length="267" mass="30061">MSQWSRRKTGGLPVRNLSLPIFFGGISDENQAAEIKEALNNTRLCNLTKTRTINLSCLAIKNIPITPLLSVLKEDQLPLNEQVDYETVFSEINIILNLEGNLIETLPLDLFTATHIHAILLRSNKLRTVPSSIGNLVRLHTLTLSNNPIEYLPIEILYLPIMLFTICNKHFLSAEEIDRRNALIAFDDTTLNELCLKTVVSGDMPNISPSIKKQHFICYGCKLLTTSRNIIFKLIAYKGHTIPFSMRVCSLNCKEKCLYNESDSATA</sequence>
<dbReference type="EMBL" id="GL870876">
    <property type="protein sequence ID" value="EIJ89679.1"/>
    <property type="molecule type" value="Genomic_DNA"/>
</dbReference>
<dbReference type="InParanoid" id="I3EKD2"/>
<proteinExistence type="predicted"/>
<accession>I3EKD2</accession>
<dbReference type="InterPro" id="IPR032675">
    <property type="entry name" value="LRR_dom_sf"/>
</dbReference>
<dbReference type="VEuPathDB" id="MicrosporidiaDB:NEQG_00449"/>
<organism evidence="1 2">
    <name type="scientific">Nematocida parisii (strain ERTm3)</name>
    <name type="common">Nematode killer fungus</name>
    <dbReference type="NCBI Taxonomy" id="935791"/>
    <lineage>
        <taxon>Eukaryota</taxon>
        <taxon>Fungi</taxon>
        <taxon>Fungi incertae sedis</taxon>
        <taxon>Microsporidia</taxon>
        <taxon>Nematocida</taxon>
    </lineage>
</organism>
<keyword evidence="2" id="KW-1185">Reference proteome</keyword>
<evidence type="ECO:0000313" key="1">
    <source>
        <dbReference type="EMBL" id="EIJ89679.1"/>
    </source>
</evidence>
<dbReference type="AlphaFoldDB" id="I3EKD2"/>
<dbReference type="STRING" id="935791.I3EKD2"/>
<gene>
    <name evidence="1" type="ORF">NEQG_00449</name>
</gene>
<dbReference type="HOGENOM" id="CLU_1054078_0_0_1"/>
<protein>
    <submittedName>
        <fullName evidence="1">Uncharacterized protein</fullName>
    </submittedName>
</protein>
<dbReference type="Proteomes" id="UP000002872">
    <property type="component" value="Unassembled WGS sequence"/>
</dbReference>
<dbReference type="OMA" id="IMLFTIC"/>
<evidence type="ECO:0000313" key="2">
    <source>
        <dbReference type="Proteomes" id="UP000002872"/>
    </source>
</evidence>
<dbReference type="Gene3D" id="3.80.10.10">
    <property type="entry name" value="Ribonuclease Inhibitor"/>
    <property type="match status" value="1"/>
</dbReference>
<reference evidence="1" key="1">
    <citation type="submission" date="2011-01" db="EMBL/GenBank/DDBJ databases">
        <title>The Genome Sequence of Nematocida parisii strain ERTm3.</title>
        <authorList>
            <consortium name="The Broad Institute Genome Sequencing Platform"/>
            <consortium name="The Broad Institute Genome Sequencing Center for Infectious Disease"/>
            <person name="Cuomo C."/>
            <person name="Troemel E."/>
            <person name="Young S.K."/>
            <person name="Zeng Q."/>
            <person name="Gargeya S."/>
            <person name="Fitzgerald M."/>
            <person name="Haas B."/>
            <person name="Abouelleil A."/>
            <person name="Alvarado L."/>
            <person name="Arachchi H.M."/>
            <person name="Berlin A."/>
            <person name="Chapman S.B."/>
            <person name="Gearin G."/>
            <person name="Goldberg J."/>
            <person name="Griggs A."/>
            <person name="Gujja S."/>
            <person name="Hansen M."/>
            <person name="Heiman D."/>
            <person name="Howarth C."/>
            <person name="Larimer J."/>
            <person name="Lui A."/>
            <person name="MacDonald P.J.P."/>
            <person name="McCowen C."/>
            <person name="Montmayeur A."/>
            <person name="Murphy C."/>
            <person name="Neiman D."/>
            <person name="Pearson M."/>
            <person name="Priest M."/>
            <person name="Roberts A."/>
            <person name="Saif S."/>
            <person name="Shea T."/>
            <person name="Sisk P."/>
            <person name="Stolte C."/>
            <person name="Sykes S."/>
            <person name="Wortman J."/>
            <person name="Nusbaum C."/>
            <person name="Birren B."/>
        </authorList>
    </citation>
    <scope>NUCLEOTIDE SEQUENCE</scope>
    <source>
        <strain evidence="1">ERTm3</strain>
    </source>
</reference>
<dbReference type="OrthoDB" id="1394818at2759"/>
<name>I3EKD2_NEMP3</name>